<keyword evidence="1" id="KW-0472">Membrane</keyword>
<evidence type="ECO:0000313" key="3">
    <source>
        <dbReference type="Proteomes" id="UP001596109"/>
    </source>
</evidence>
<comment type="caution">
    <text evidence="2">The sequence shown here is derived from an EMBL/GenBank/DDBJ whole genome shotgun (WGS) entry which is preliminary data.</text>
</comment>
<evidence type="ECO:0000256" key="1">
    <source>
        <dbReference type="SAM" id="Phobius"/>
    </source>
</evidence>
<keyword evidence="1" id="KW-1133">Transmembrane helix</keyword>
<dbReference type="Proteomes" id="UP001596109">
    <property type="component" value="Unassembled WGS sequence"/>
</dbReference>
<dbReference type="NCBIfam" id="TIGR04104">
    <property type="entry name" value="cxxc_20_cxxc"/>
    <property type="match status" value="1"/>
</dbReference>
<sequence>MNQFKNDLHHELQSMSLSKEQKQGIVMKAKSKAHHQKRRLHWQYRFVLATFTVFVLGFGYLLWQHDDFSSKTSNAATPETETVMNWSILNSDFGKAILIIGFFLGLRLFLQRRLQKKGESLPVCVSCCEEWSHKEALKQSMKNREMTCPHCGQKQYRTKKSALKGGMLNLFIPFFVIIPQLFEHIFIGLLVYISCVAYLQISLNPYYIDLQKKDPVNDPLW</sequence>
<gene>
    <name evidence="2" type="ORF">ACFPRA_24095</name>
</gene>
<dbReference type="RefSeq" id="WP_381440460.1">
    <property type="nucleotide sequence ID" value="NZ_JBHSNO010000022.1"/>
</dbReference>
<feature type="transmembrane region" description="Helical" evidence="1">
    <location>
        <begin position="162"/>
        <end position="179"/>
    </location>
</feature>
<protein>
    <submittedName>
        <fullName evidence="2">TIGR04104 family putative zinc finger protein</fullName>
    </submittedName>
</protein>
<feature type="transmembrane region" description="Helical" evidence="1">
    <location>
        <begin position="42"/>
        <end position="63"/>
    </location>
</feature>
<organism evidence="2 3">
    <name type="scientific">Sporosarcina soli</name>
    <dbReference type="NCBI Taxonomy" id="334736"/>
    <lineage>
        <taxon>Bacteria</taxon>
        <taxon>Bacillati</taxon>
        <taxon>Bacillota</taxon>
        <taxon>Bacilli</taxon>
        <taxon>Bacillales</taxon>
        <taxon>Caryophanaceae</taxon>
        <taxon>Sporosarcina</taxon>
    </lineage>
</organism>
<reference evidence="3" key="1">
    <citation type="journal article" date="2019" name="Int. J. Syst. Evol. Microbiol.">
        <title>The Global Catalogue of Microorganisms (GCM) 10K type strain sequencing project: providing services to taxonomists for standard genome sequencing and annotation.</title>
        <authorList>
            <consortium name="The Broad Institute Genomics Platform"/>
            <consortium name="The Broad Institute Genome Sequencing Center for Infectious Disease"/>
            <person name="Wu L."/>
            <person name="Ma J."/>
        </authorList>
    </citation>
    <scope>NUCLEOTIDE SEQUENCE [LARGE SCALE GENOMIC DNA]</scope>
    <source>
        <strain evidence="3">CGMCC 4.1434</strain>
    </source>
</reference>
<keyword evidence="1" id="KW-0812">Transmembrane</keyword>
<feature type="transmembrane region" description="Helical" evidence="1">
    <location>
        <begin position="93"/>
        <end position="110"/>
    </location>
</feature>
<name>A0ABW0TR23_9BACL</name>
<accession>A0ABW0TR23</accession>
<dbReference type="EMBL" id="JBHSNO010000022">
    <property type="protein sequence ID" value="MFC5591962.1"/>
    <property type="molecule type" value="Genomic_DNA"/>
</dbReference>
<dbReference type="InterPro" id="IPR026369">
    <property type="entry name" value="CxxC_20_CxxC"/>
</dbReference>
<keyword evidence="3" id="KW-1185">Reference proteome</keyword>
<feature type="transmembrane region" description="Helical" evidence="1">
    <location>
        <begin position="185"/>
        <end position="203"/>
    </location>
</feature>
<evidence type="ECO:0000313" key="2">
    <source>
        <dbReference type="EMBL" id="MFC5591962.1"/>
    </source>
</evidence>
<proteinExistence type="predicted"/>